<evidence type="ECO:0000313" key="3">
    <source>
        <dbReference type="Proteomes" id="UP001153365"/>
    </source>
</evidence>
<reference evidence="2" key="1">
    <citation type="submission" date="2022-06" db="EMBL/GenBank/DDBJ databases">
        <authorList>
            <consortium name="SYNGENTA / RWTH Aachen University"/>
        </authorList>
    </citation>
    <scope>NUCLEOTIDE SEQUENCE</scope>
</reference>
<evidence type="ECO:0000313" key="2">
    <source>
        <dbReference type="EMBL" id="CAH7683320.1"/>
    </source>
</evidence>
<feature type="compositionally biased region" description="Polar residues" evidence="1">
    <location>
        <begin position="70"/>
        <end position="82"/>
    </location>
</feature>
<feature type="region of interest" description="Disordered" evidence="1">
    <location>
        <begin position="1"/>
        <end position="57"/>
    </location>
</feature>
<dbReference type="AlphaFoldDB" id="A0AAV0B834"/>
<gene>
    <name evidence="2" type="ORF">PPACK8108_LOCUS16774</name>
</gene>
<feature type="region of interest" description="Disordered" evidence="1">
    <location>
        <begin position="70"/>
        <end position="123"/>
    </location>
</feature>
<comment type="caution">
    <text evidence="2">The sequence shown here is derived from an EMBL/GenBank/DDBJ whole genome shotgun (WGS) entry which is preliminary data.</text>
</comment>
<feature type="compositionally biased region" description="Basic and acidic residues" evidence="1">
    <location>
        <begin position="15"/>
        <end position="35"/>
    </location>
</feature>
<keyword evidence="3" id="KW-1185">Reference proteome</keyword>
<dbReference type="EMBL" id="CALTRL010004614">
    <property type="protein sequence ID" value="CAH7683320.1"/>
    <property type="molecule type" value="Genomic_DNA"/>
</dbReference>
<sequence length="123" mass="13902">MEQLSHPNVDDDDCHDGPHLEDFQATPKVHDHDPDDYGGGGDDDEGDDDDYFQRFCQLGGQPQQLLVQSAQNLQYHPSQNPFRSMKQPLPFPDPYSTHSDSHQSLDLSKSSEVDSKPYLRNSC</sequence>
<name>A0AAV0B834_PHAPC</name>
<dbReference type="Proteomes" id="UP001153365">
    <property type="component" value="Unassembled WGS sequence"/>
</dbReference>
<feature type="compositionally biased region" description="Acidic residues" evidence="1">
    <location>
        <begin position="41"/>
        <end position="50"/>
    </location>
</feature>
<proteinExistence type="predicted"/>
<protein>
    <submittedName>
        <fullName evidence="2">Uncharacterized protein</fullName>
    </submittedName>
</protein>
<evidence type="ECO:0000256" key="1">
    <source>
        <dbReference type="SAM" id="MobiDB-lite"/>
    </source>
</evidence>
<organism evidence="2 3">
    <name type="scientific">Phakopsora pachyrhizi</name>
    <name type="common">Asian soybean rust disease fungus</name>
    <dbReference type="NCBI Taxonomy" id="170000"/>
    <lineage>
        <taxon>Eukaryota</taxon>
        <taxon>Fungi</taxon>
        <taxon>Dikarya</taxon>
        <taxon>Basidiomycota</taxon>
        <taxon>Pucciniomycotina</taxon>
        <taxon>Pucciniomycetes</taxon>
        <taxon>Pucciniales</taxon>
        <taxon>Phakopsoraceae</taxon>
        <taxon>Phakopsora</taxon>
    </lineage>
</organism>
<feature type="compositionally biased region" description="Basic and acidic residues" evidence="1">
    <location>
        <begin position="99"/>
        <end position="117"/>
    </location>
</feature>
<accession>A0AAV0B834</accession>